<gene>
    <name evidence="8" type="ORF">EXZ61_14510</name>
</gene>
<dbReference type="Proteomes" id="UP000317365">
    <property type="component" value="Chromosome"/>
</dbReference>
<keyword evidence="2" id="KW-0805">Transcription regulation</keyword>
<dbReference type="PROSITE" id="PS01081">
    <property type="entry name" value="HTH_TETR_1"/>
    <property type="match status" value="1"/>
</dbReference>
<dbReference type="InterPro" id="IPR023772">
    <property type="entry name" value="DNA-bd_HTH_TetR-type_CS"/>
</dbReference>
<dbReference type="Pfam" id="PF09209">
    <property type="entry name" value="CecR_C"/>
    <property type="match status" value="1"/>
</dbReference>
<dbReference type="GO" id="GO:0003700">
    <property type="term" value="F:DNA-binding transcription factor activity"/>
    <property type="evidence" value="ECO:0007669"/>
    <property type="project" value="TreeGrafter"/>
</dbReference>
<evidence type="ECO:0000256" key="3">
    <source>
        <dbReference type="ARBA" id="ARBA00023125"/>
    </source>
</evidence>
<evidence type="ECO:0000259" key="7">
    <source>
        <dbReference type="PROSITE" id="PS50977"/>
    </source>
</evidence>
<protein>
    <submittedName>
        <fullName evidence="8">TetR/AcrR family transcriptional regulator</fullName>
    </submittedName>
</protein>
<dbReference type="InterPro" id="IPR036271">
    <property type="entry name" value="Tet_transcr_reg_TetR-rel_C_sf"/>
</dbReference>
<sequence length="256" mass="27684">MTSAKVAVPAKAMRSDGLEARNRLLDAALALFAEKGFAKTSTREIALAAQVNIASISYYFGDKEGLYRAVFADPRSNPNIDPADLDGPHIGLEQALSIILRSFVEPMKQGHLMQQCMKLHFREMLEPTGVWQEEIDTNIKPAHAALVAALGRHLGVVGVDDDLHRLAFAISSLGMMLHVGSDVYSAICPQLVNSHAAIDLYSERLTAYAMALVEAEAKRRACLVVTPEKPSLGKPNASPIAKAKPKSPSLKRTSSL</sequence>
<dbReference type="InterPro" id="IPR015292">
    <property type="entry name" value="Tscrpt_reg_YbiH_C"/>
</dbReference>
<dbReference type="PANTHER" id="PTHR30055:SF235">
    <property type="entry name" value="TRANSCRIPTIONAL REGULATORY PROTEIN"/>
    <property type="match status" value="1"/>
</dbReference>
<feature type="domain" description="HTH tetR-type" evidence="7">
    <location>
        <begin position="18"/>
        <end position="78"/>
    </location>
</feature>
<reference evidence="9" key="2">
    <citation type="journal article" date="2020" name="Int. J. Syst. Evol. Microbiol.">
        <title>Genomic insights into a novel species Rhodoferax aquaticus sp. nov., isolated from freshwater.</title>
        <authorList>
            <person name="Li T."/>
            <person name="Zhuo Y."/>
            <person name="Jin C.Z."/>
            <person name="Wu X."/>
            <person name="Ko S.R."/>
            <person name="Jin F.J."/>
            <person name="Ahn C.Y."/>
            <person name="Oh H.M."/>
            <person name="Lee H.G."/>
            <person name="Jin L."/>
        </authorList>
    </citation>
    <scope>NUCLEOTIDE SEQUENCE [LARGE SCALE GENOMIC DNA]</scope>
    <source>
        <strain evidence="9">Gr-4</strain>
    </source>
</reference>
<evidence type="ECO:0000256" key="4">
    <source>
        <dbReference type="ARBA" id="ARBA00023163"/>
    </source>
</evidence>
<dbReference type="PANTHER" id="PTHR30055">
    <property type="entry name" value="HTH-TYPE TRANSCRIPTIONAL REGULATOR RUTR"/>
    <property type="match status" value="1"/>
</dbReference>
<evidence type="ECO:0000313" key="8">
    <source>
        <dbReference type="EMBL" id="QDL56819.1"/>
    </source>
</evidence>
<dbReference type="EMBL" id="CP036282">
    <property type="protein sequence ID" value="QDL56819.1"/>
    <property type="molecule type" value="Genomic_DNA"/>
</dbReference>
<evidence type="ECO:0000256" key="6">
    <source>
        <dbReference type="SAM" id="MobiDB-lite"/>
    </source>
</evidence>
<keyword evidence="4" id="KW-0804">Transcription</keyword>
<keyword evidence="9" id="KW-1185">Reference proteome</keyword>
<proteinExistence type="predicted"/>
<dbReference type="KEGG" id="rhg:EXZ61_14510"/>
<dbReference type="InterPro" id="IPR009057">
    <property type="entry name" value="Homeodomain-like_sf"/>
</dbReference>
<name>A0A515EW06_9BURK</name>
<dbReference type="Pfam" id="PF00440">
    <property type="entry name" value="TetR_N"/>
    <property type="match status" value="1"/>
</dbReference>
<dbReference type="AlphaFoldDB" id="A0A515EW06"/>
<dbReference type="InterPro" id="IPR001647">
    <property type="entry name" value="HTH_TetR"/>
</dbReference>
<dbReference type="SUPFAM" id="SSF46689">
    <property type="entry name" value="Homeodomain-like"/>
    <property type="match status" value="1"/>
</dbReference>
<evidence type="ECO:0000256" key="1">
    <source>
        <dbReference type="ARBA" id="ARBA00022491"/>
    </source>
</evidence>
<keyword evidence="1" id="KW-0678">Repressor</keyword>
<reference evidence="9" key="1">
    <citation type="submission" date="2019-02" db="EMBL/GenBank/DDBJ databases">
        <title>Complete genome sequence of Rhodoferax sp. Gr-4.</title>
        <authorList>
            <person name="Jin L."/>
        </authorList>
    </citation>
    <scope>NUCLEOTIDE SEQUENCE [LARGE SCALE GENOMIC DNA]</scope>
    <source>
        <strain evidence="9">Gr-4</strain>
    </source>
</reference>
<feature type="region of interest" description="Disordered" evidence="6">
    <location>
        <begin position="228"/>
        <end position="256"/>
    </location>
</feature>
<accession>A0A515EW06</accession>
<organism evidence="8 9">
    <name type="scientific">Rhodoferax aquaticus</name>
    <dbReference type="NCBI Taxonomy" id="2527691"/>
    <lineage>
        <taxon>Bacteria</taxon>
        <taxon>Pseudomonadati</taxon>
        <taxon>Pseudomonadota</taxon>
        <taxon>Betaproteobacteria</taxon>
        <taxon>Burkholderiales</taxon>
        <taxon>Comamonadaceae</taxon>
        <taxon>Rhodoferax</taxon>
    </lineage>
</organism>
<dbReference type="SUPFAM" id="SSF48498">
    <property type="entry name" value="Tetracyclin repressor-like, C-terminal domain"/>
    <property type="match status" value="1"/>
</dbReference>
<evidence type="ECO:0000256" key="5">
    <source>
        <dbReference type="PROSITE-ProRule" id="PRU00335"/>
    </source>
</evidence>
<dbReference type="Gene3D" id="1.10.10.60">
    <property type="entry name" value="Homeodomain-like"/>
    <property type="match status" value="1"/>
</dbReference>
<dbReference type="GO" id="GO:0000976">
    <property type="term" value="F:transcription cis-regulatory region binding"/>
    <property type="evidence" value="ECO:0007669"/>
    <property type="project" value="TreeGrafter"/>
</dbReference>
<evidence type="ECO:0000313" key="9">
    <source>
        <dbReference type="Proteomes" id="UP000317365"/>
    </source>
</evidence>
<dbReference type="Gene3D" id="1.10.357.10">
    <property type="entry name" value="Tetracycline Repressor, domain 2"/>
    <property type="match status" value="1"/>
</dbReference>
<keyword evidence="3 5" id="KW-0238">DNA-binding</keyword>
<feature type="DNA-binding region" description="H-T-H motif" evidence="5">
    <location>
        <begin position="41"/>
        <end position="60"/>
    </location>
</feature>
<dbReference type="PROSITE" id="PS50977">
    <property type="entry name" value="HTH_TETR_2"/>
    <property type="match status" value="1"/>
</dbReference>
<dbReference type="InterPro" id="IPR050109">
    <property type="entry name" value="HTH-type_TetR-like_transc_reg"/>
</dbReference>
<dbReference type="PRINTS" id="PR00455">
    <property type="entry name" value="HTHTETR"/>
</dbReference>
<evidence type="ECO:0000256" key="2">
    <source>
        <dbReference type="ARBA" id="ARBA00023015"/>
    </source>
</evidence>